<name>A0A1Z4EAZ5_9LAMI</name>
<keyword evidence="3" id="KW-0804">Transcription</keyword>
<evidence type="ECO:0000256" key="2">
    <source>
        <dbReference type="ARBA" id="ARBA00023159"/>
    </source>
</evidence>
<protein>
    <submittedName>
        <fullName evidence="5">Myc-like protein</fullName>
    </submittedName>
</protein>
<sequence length="200" mass="22137">MATGKNSKQVPENLKKQLALAIRNIQWNYAIFWSISAEKPGVLSWGDGYYNGDIKTRKTVQAAELNTDQLGLQRSDQLRELFESLSAGETNQQAKRPTAALSPEDLTDAEWYFLVCMSFAFSIGQGLPGKTFAENRTIWLCNAHLADTKVFSRSLLSKSACIRTVVCFPHLGGVIELGATDLVSHFQVSKIGCSMFLVIK</sequence>
<evidence type="ECO:0000256" key="3">
    <source>
        <dbReference type="ARBA" id="ARBA00023163"/>
    </source>
</evidence>
<feature type="domain" description="Transcription factor MYC/MYB N-terminal" evidence="4">
    <location>
        <begin position="14"/>
        <end position="184"/>
    </location>
</feature>
<accession>A0A1Z4EAZ5</accession>
<reference evidence="5" key="1">
    <citation type="submission" date="2017-05" db="EMBL/GenBank/DDBJ databases">
        <title>The low activities of cell division in epidermis relate to true-to-type plant regeneration in periclinal chimeras in pinwheel Saintpaulia.</title>
        <authorList>
            <person name="Nabeshima T."/>
            <person name="Honda K."/>
            <person name="Ohno S."/>
            <person name="Deguchi A."/>
            <person name="Doi M."/>
            <person name="Tatsuzawa F."/>
            <person name="Hosokawa M."/>
        </authorList>
    </citation>
    <scope>NUCLEOTIDE SEQUENCE</scope>
</reference>
<evidence type="ECO:0000313" key="5">
    <source>
        <dbReference type="EMBL" id="BAX90128.1"/>
    </source>
</evidence>
<dbReference type="EMBL" id="LC269959">
    <property type="protein sequence ID" value="BAX90128.1"/>
    <property type="molecule type" value="mRNA"/>
</dbReference>
<keyword evidence="2" id="KW-0010">Activator</keyword>
<dbReference type="InterPro" id="IPR025610">
    <property type="entry name" value="MYC/MYB_N"/>
</dbReference>
<dbReference type="Pfam" id="PF14215">
    <property type="entry name" value="bHLH-MYC_N"/>
    <property type="match status" value="1"/>
</dbReference>
<proteinExistence type="evidence at transcript level"/>
<keyword evidence="1" id="KW-0805">Transcription regulation</keyword>
<organism evidence="5">
    <name type="scientific">[Saintpaulia] hybrid cultivar</name>
    <dbReference type="NCBI Taxonomy" id="911500"/>
    <lineage>
        <taxon>Eukaryota</taxon>
        <taxon>Viridiplantae</taxon>
        <taxon>Streptophyta</taxon>
        <taxon>Embryophyta</taxon>
        <taxon>Tracheophyta</taxon>
        <taxon>Spermatophyta</taxon>
        <taxon>Magnoliopsida</taxon>
        <taxon>eudicotyledons</taxon>
        <taxon>Gunneridae</taxon>
        <taxon>Pentapetalae</taxon>
        <taxon>asterids</taxon>
        <taxon>lamiids</taxon>
        <taxon>Lamiales</taxon>
        <taxon>Gesneriaceae</taxon>
        <taxon>Didymocarpoideae</taxon>
        <taxon>Trichosporeae</taxon>
        <taxon>Streptocarpinae</taxon>
        <taxon>Streptocarpus</taxon>
        <taxon>Streptocarpus subgen. Streptocarpella</taxon>
        <taxon>Streptocarpus sect. Saintpaulia</taxon>
    </lineage>
</organism>
<evidence type="ECO:0000256" key="1">
    <source>
        <dbReference type="ARBA" id="ARBA00023015"/>
    </source>
</evidence>
<gene>
    <name evidence="5" type="primary">bHLH</name>
</gene>
<dbReference type="PANTHER" id="PTHR46266">
    <property type="entry name" value="TRANSCRIPTION FACTOR TT8"/>
    <property type="match status" value="1"/>
</dbReference>
<evidence type="ECO:0000259" key="4">
    <source>
        <dbReference type="Pfam" id="PF14215"/>
    </source>
</evidence>
<dbReference type="AlphaFoldDB" id="A0A1Z4EAZ5"/>
<dbReference type="PANTHER" id="PTHR46266:SF3">
    <property type="entry name" value="TRANSCRIPTION FACTOR EGL1"/>
    <property type="match status" value="1"/>
</dbReference>